<feature type="compositionally biased region" description="Polar residues" evidence="1">
    <location>
        <begin position="193"/>
        <end position="216"/>
    </location>
</feature>
<feature type="region of interest" description="Disordered" evidence="1">
    <location>
        <begin position="178"/>
        <end position="297"/>
    </location>
</feature>
<dbReference type="OrthoDB" id="1045822at2759"/>
<gene>
    <name evidence="2" type="ORF">EJ05DRAFT_471771</name>
</gene>
<feature type="compositionally biased region" description="Basic and acidic residues" evidence="1">
    <location>
        <begin position="257"/>
        <end position="271"/>
    </location>
</feature>
<dbReference type="NCBIfam" id="TIGR01571">
    <property type="entry name" value="A_thal_Cys_rich"/>
    <property type="match status" value="1"/>
</dbReference>
<protein>
    <submittedName>
        <fullName evidence="2">PLAC8-domain-containing protein</fullName>
    </submittedName>
</protein>
<accession>A0A6A6WKX0</accession>
<sequence>MAQRGGYQNSRVQQVQDESRSHARFSWQMPVDLQPLQQVDQQERTATATATPPRQQRRPSYGTRRPSNENRFSYVQTPIEAQNATFHQMQAFQPSESVIPASPTNILGSPITPIDASPISPIDRHGYQLPRSMTLEQRQQEEARQKEMGGGGRVSPYNFAPPTETHPAFYALPQAQHPVQQQLPQHQMPQQQYPSRTQTPQHPSRTTTPYQHTQQPALPMHQYPSRTTTPHQQAQYPPETPKSPPPPLSPPLSPRPMKSDRDDDIKNRHDTPLSPARTWTPHQAQTPTLPPQAIFAPDALVGPNGAQLDIHKPGQIVHPNMNHNLPGEDSTWMNGLCGCGSDVGTCMTGFFCPCIVYGKTAYRMSLKSEKKDPTDMLGWSAVNGQCCCMAASCGLWCLFPMFQRTRLRHLYKLKGSLSSDIIRACCCCCCTVVQNEREIRSREESTRMRAGPASGQAYTAPERMVYAPPPRAATSRF</sequence>
<feature type="region of interest" description="Disordered" evidence="1">
    <location>
        <begin position="1"/>
        <end position="69"/>
    </location>
</feature>
<reference evidence="2" key="1">
    <citation type="journal article" date="2020" name="Stud. Mycol.">
        <title>101 Dothideomycetes genomes: a test case for predicting lifestyles and emergence of pathogens.</title>
        <authorList>
            <person name="Haridas S."/>
            <person name="Albert R."/>
            <person name="Binder M."/>
            <person name="Bloem J."/>
            <person name="Labutti K."/>
            <person name="Salamov A."/>
            <person name="Andreopoulos B."/>
            <person name="Baker S."/>
            <person name="Barry K."/>
            <person name="Bills G."/>
            <person name="Bluhm B."/>
            <person name="Cannon C."/>
            <person name="Castanera R."/>
            <person name="Culley D."/>
            <person name="Daum C."/>
            <person name="Ezra D."/>
            <person name="Gonzalez J."/>
            <person name="Henrissat B."/>
            <person name="Kuo A."/>
            <person name="Liang C."/>
            <person name="Lipzen A."/>
            <person name="Lutzoni F."/>
            <person name="Magnuson J."/>
            <person name="Mondo S."/>
            <person name="Nolan M."/>
            <person name="Ohm R."/>
            <person name="Pangilinan J."/>
            <person name="Park H.-J."/>
            <person name="Ramirez L."/>
            <person name="Alfaro M."/>
            <person name="Sun H."/>
            <person name="Tritt A."/>
            <person name="Yoshinaga Y."/>
            <person name="Zwiers L.-H."/>
            <person name="Turgeon B."/>
            <person name="Goodwin S."/>
            <person name="Spatafora J."/>
            <person name="Crous P."/>
            <person name="Grigoriev I."/>
        </authorList>
    </citation>
    <scope>NUCLEOTIDE SEQUENCE</scope>
    <source>
        <strain evidence="2">CBS 121739</strain>
    </source>
</reference>
<feature type="compositionally biased region" description="Low complexity" evidence="1">
    <location>
        <begin position="178"/>
        <end position="192"/>
    </location>
</feature>
<dbReference type="EMBL" id="ML996565">
    <property type="protein sequence ID" value="KAF2762812.1"/>
    <property type="molecule type" value="Genomic_DNA"/>
</dbReference>
<evidence type="ECO:0000256" key="1">
    <source>
        <dbReference type="SAM" id="MobiDB-lite"/>
    </source>
</evidence>
<name>A0A6A6WKX0_9PEZI</name>
<dbReference type="Proteomes" id="UP000799437">
    <property type="component" value="Unassembled WGS sequence"/>
</dbReference>
<keyword evidence="3" id="KW-1185">Reference proteome</keyword>
<dbReference type="AlphaFoldDB" id="A0A6A6WKX0"/>
<feature type="compositionally biased region" description="Low complexity" evidence="1">
    <location>
        <begin position="30"/>
        <end position="54"/>
    </location>
</feature>
<feature type="compositionally biased region" description="Pro residues" evidence="1">
    <location>
        <begin position="238"/>
        <end position="254"/>
    </location>
</feature>
<proteinExistence type="predicted"/>
<feature type="compositionally biased region" description="Polar residues" evidence="1">
    <location>
        <begin position="1"/>
        <end position="16"/>
    </location>
</feature>
<organism evidence="2 3">
    <name type="scientific">Pseudovirgaria hyperparasitica</name>
    <dbReference type="NCBI Taxonomy" id="470096"/>
    <lineage>
        <taxon>Eukaryota</taxon>
        <taxon>Fungi</taxon>
        <taxon>Dikarya</taxon>
        <taxon>Ascomycota</taxon>
        <taxon>Pezizomycotina</taxon>
        <taxon>Dothideomycetes</taxon>
        <taxon>Dothideomycetes incertae sedis</taxon>
        <taxon>Acrospermales</taxon>
        <taxon>Acrospermaceae</taxon>
        <taxon>Pseudovirgaria</taxon>
    </lineage>
</organism>
<dbReference type="Pfam" id="PF04749">
    <property type="entry name" value="PLAC8"/>
    <property type="match status" value="1"/>
</dbReference>
<evidence type="ECO:0000313" key="2">
    <source>
        <dbReference type="EMBL" id="KAF2762812.1"/>
    </source>
</evidence>
<feature type="region of interest" description="Disordered" evidence="1">
    <location>
        <begin position="136"/>
        <end position="166"/>
    </location>
</feature>
<feature type="compositionally biased region" description="Polar residues" evidence="1">
    <location>
        <begin position="224"/>
        <end position="235"/>
    </location>
</feature>
<evidence type="ECO:0000313" key="3">
    <source>
        <dbReference type="Proteomes" id="UP000799437"/>
    </source>
</evidence>
<dbReference type="PANTHER" id="PTHR15907">
    <property type="entry name" value="DUF614 FAMILY PROTEIN-RELATED"/>
    <property type="match status" value="1"/>
</dbReference>
<dbReference type="GeneID" id="54484084"/>
<feature type="compositionally biased region" description="Basic and acidic residues" evidence="1">
    <location>
        <begin position="138"/>
        <end position="147"/>
    </location>
</feature>
<dbReference type="InterPro" id="IPR006461">
    <property type="entry name" value="PLAC_motif_containing"/>
</dbReference>
<dbReference type="RefSeq" id="XP_033605263.1">
    <property type="nucleotide sequence ID" value="XM_033743030.1"/>
</dbReference>